<dbReference type="GO" id="GO:0051287">
    <property type="term" value="F:NAD binding"/>
    <property type="evidence" value="ECO:0007669"/>
    <property type="project" value="InterPro"/>
</dbReference>
<evidence type="ECO:0000313" key="7">
    <source>
        <dbReference type="Proteomes" id="UP001171299"/>
    </source>
</evidence>
<sequence>MHIAYKSDPVRGAHWQRWLAQHAPDIQLHIWPDIDDAEQVEVLVAWQPPDDVMATFPNLKALMSVGAGADQFDLSKLPPELPVVRMIEPGLTQGMVEYVTFAVLGLHRDMPRYFQQQREQLWQTHRIYTAGERRVGVMGLGELGQASLKQLVSLGFNCAGWSRTPRDIDGVRCWHGSEQLAEFLAWSDILVCLLPLTDTTRGLLNAELFAQLPSGAALVQVGRGPQLNDDHLLAALASGQLSAAVIDVTDPEPLPAGHPFWHHPAIWLTPHIASQTQSDSAVAALVENLRRYQRGEPMVGVIDRNRGY</sequence>
<evidence type="ECO:0000256" key="2">
    <source>
        <dbReference type="ARBA" id="ARBA00023027"/>
    </source>
</evidence>
<evidence type="ECO:0000313" key="4">
    <source>
        <dbReference type="EMBL" id="MDO6409793.1"/>
    </source>
</evidence>
<accession>A0AAP9H733</accession>
<evidence type="ECO:0000313" key="6">
    <source>
        <dbReference type="Proteomes" id="UP000424872"/>
    </source>
</evidence>
<dbReference type="Pfam" id="PF02826">
    <property type="entry name" value="2-Hacid_dh_C"/>
    <property type="match status" value="1"/>
</dbReference>
<dbReference type="Proteomes" id="UP000424872">
    <property type="component" value="Chromosome"/>
</dbReference>
<dbReference type="SUPFAM" id="SSF51735">
    <property type="entry name" value="NAD(P)-binding Rossmann-fold domains"/>
    <property type="match status" value="1"/>
</dbReference>
<dbReference type="CDD" id="cd12164">
    <property type="entry name" value="GDH_like_2"/>
    <property type="match status" value="1"/>
</dbReference>
<dbReference type="PANTHER" id="PTHR43333">
    <property type="entry name" value="2-HACID_DH_C DOMAIN-CONTAINING PROTEIN"/>
    <property type="match status" value="1"/>
</dbReference>
<dbReference type="InterPro" id="IPR006140">
    <property type="entry name" value="D-isomer_DH_NAD-bd"/>
</dbReference>
<dbReference type="EMBL" id="CP024636">
    <property type="protein sequence ID" value="QGR07893.1"/>
    <property type="molecule type" value="Genomic_DNA"/>
</dbReference>
<dbReference type="RefSeq" id="WP_208724066.1">
    <property type="nucleotide sequence ID" value="NZ_CP024636.1"/>
</dbReference>
<evidence type="ECO:0000313" key="5">
    <source>
        <dbReference type="EMBL" id="QGR07893.1"/>
    </source>
</evidence>
<dbReference type="GO" id="GO:0016491">
    <property type="term" value="F:oxidoreductase activity"/>
    <property type="evidence" value="ECO:0007669"/>
    <property type="project" value="UniProtKB-KW"/>
</dbReference>
<evidence type="ECO:0000259" key="3">
    <source>
        <dbReference type="Pfam" id="PF02826"/>
    </source>
</evidence>
<dbReference type="EMBL" id="JAUOOM010000037">
    <property type="protein sequence ID" value="MDO6409793.1"/>
    <property type="molecule type" value="Genomic_DNA"/>
</dbReference>
<gene>
    <name evidence="5" type="ORF">CTZ24_16280</name>
    <name evidence="4" type="ORF">Q3404_24795</name>
</gene>
<proteinExistence type="predicted"/>
<reference evidence="6" key="1">
    <citation type="submission" date="2017-11" db="EMBL/GenBank/DDBJ databases">
        <title>Genome sequence of Pantoea sp. MSR2.</title>
        <authorList>
            <person name="Nascimento F.X."/>
        </authorList>
    </citation>
    <scope>NUCLEOTIDE SEQUENCE [LARGE SCALE GENOMIC DNA]</scope>
    <source>
        <strain evidence="6">MSR2</strain>
    </source>
</reference>
<organism evidence="5 6">
    <name type="scientific">Pantoea phytobeneficialis</name>
    <dbReference type="NCBI Taxonomy" id="2052056"/>
    <lineage>
        <taxon>Bacteria</taxon>
        <taxon>Pseudomonadati</taxon>
        <taxon>Pseudomonadota</taxon>
        <taxon>Gammaproteobacteria</taxon>
        <taxon>Enterobacterales</taxon>
        <taxon>Erwiniaceae</taxon>
        <taxon>Pantoea</taxon>
    </lineage>
</organism>
<keyword evidence="7" id="KW-1185">Reference proteome</keyword>
<reference evidence="5" key="2">
    <citation type="journal article" date="2020" name="Environ. Microbiol.">
        <title>The extreme plant-growth-promoting properties of Pantoea phytobeneficialis MSR2 revealed by functional and genomic analysis.</title>
        <authorList>
            <person name="Nascimento F.X."/>
            <person name="Hernandez A.G."/>
            <person name="Glick B.R."/>
            <person name="Rossi M.J."/>
        </authorList>
    </citation>
    <scope>NUCLEOTIDE SEQUENCE</scope>
    <source>
        <strain evidence="5">MSR2</strain>
    </source>
</reference>
<dbReference type="InterPro" id="IPR036291">
    <property type="entry name" value="NAD(P)-bd_dom_sf"/>
</dbReference>
<dbReference type="SUPFAM" id="SSF52283">
    <property type="entry name" value="Formate/glycerate dehydrogenase catalytic domain-like"/>
    <property type="match status" value="1"/>
</dbReference>
<dbReference type="AlphaFoldDB" id="A0AAP9H733"/>
<name>A0AAP9H733_9GAMM</name>
<dbReference type="Gene3D" id="3.40.50.720">
    <property type="entry name" value="NAD(P)-binding Rossmann-like Domain"/>
    <property type="match status" value="2"/>
</dbReference>
<dbReference type="KEGG" id="ppho:CTZ24_16280"/>
<dbReference type="PANTHER" id="PTHR43333:SF1">
    <property type="entry name" value="D-ISOMER SPECIFIC 2-HYDROXYACID DEHYDROGENASE NAD-BINDING DOMAIN-CONTAINING PROTEIN"/>
    <property type="match status" value="1"/>
</dbReference>
<feature type="domain" description="D-isomer specific 2-hydroxyacid dehydrogenase NAD-binding" evidence="3">
    <location>
        <begin position="102"/>
        <end position="273"/>
    </location>
</feature>
<reference evidence="4" key="3">
    <citation type="submission" date="2023-07" db="EMBL/GenBank/DDBJ databases">
        <title>The extreme plant-growth-promoting properties of Pantoea phytobeneficialis PF55 revealed by functional and genomic analysis.</title>
        <authorList>
            <person name="Nascimento F.X."/>
            <person name="Marcio R.J."/>
        </authorList>
    </citation>
    <scope>NUCLEOTIDE SEQUENCE</scope>
    <source>
        <strain evidence="4">PF55</strain>
    </source>
</reference>
<keyword evidence="1" id="KW-0560">Oxidoreductase</keyword>
<dbReference type="Proteomes" id="UP001171299">
    <property type="component" value="Unassembled WGS sequence"/>
</dbReference>
<evidence type="ECO:0000256" key="1">
    <source>
        <dbReference type="ARBA" id="ARBA00023002"/>
    </source>
</evidence>
<protein>
    <submittedName>
        <fullName evidence="5">Glyoxylate/hydroxypyruvate reductase A</fullName>
    </submittedName>
</protein>
<keyword evidence="2" id="KW-0520">NAD</keyword>